<evidence type="ECO:0000313" key="2">
    <source>
        <dbReference type="Proteomes" id="UP000800981"/>
    </source>
</evidence>
<proteinExistence type="predicted"/>
<sequence length="472" mass="51021">MSTTEPPAQLPDALPDDDHDALTAALSSIWLRRVVAFADYVGEGRQLTSKGNLRLADAQALATLLETGETLDRDFGGFTQKVRRAVELELVDLTHELALASGAVEVLRKRLVRSATLDSLLERPAEAWLELLTALLFDVGPVQHHWRDDRYGFGWHAEAADQALASLMTGLHAAGDRTELAAFVEGVWAELGETVDLSVLPPEEVREDRKGFVRDLLGGIQRLLEFGAVELDEDGHATVDEALAPLDDPTVAPRALRVRGSVALTPLGAWAMEQVEAGSPDALLTADPEELLAVAVHMPIEEGIQQIRDWVAAGEGGAGRLVDALLGMKAEHDLVRVTGALALSALDARHPDAVVAVERLGQHAGLRPFADVWRLKAGLYTLPPEGESPERLVQLLYAALLMEPFETLAPLISAVCAPLSVDEAVERIWRLRMSETERVLEGLAGSLTLPAEAKAARKALFKHRSLGLAQPE</sequence>
<evidence type="ECO:0000313" key="1">
    <source>
        <dbReference type="EMBL" id="NHC13664.1"/>
    </source>
</evidence>
<comment type="caution">
    <text evidence="1">The sequence shown here is derived from an EMBL/GenBank/DDBJ whole genome shotgun (WGS) entry which is preliminary data.</text>
</comment>
<accession>A0ABX0GVJ6</accession>
<name>A0ABX0GVJ6_9ACTN</name>
<dbReference type="EMBL" id="JAANNP010000002">
    <property type="protein sequence ID" value="NHC13664.1"/>
    <property type="molecule type" value="Genomic_DNA"/>
</dbReference>
<gene>
    <name evidence="1" type="ORF">G9H71_07705</name>
</gene>
<protein>
    <recommendedName>
        <fullName evidence="3">HEAT repeat domain-containing protein</fullName>
    </recommendedName>
</protein>
<organism evidence="1 2">
    <name type="scientific">Motilibacter deserti</name>
    <dbReference type="NCBI Taxonomy" id="2714956"/>
    <lineage>
        <taxon>Bacteria</taxon>
        <taxon>Bacillati</taxon>
        <taxon>Actinomycetota</taxon>
        <taxon>Actinomycetes</taxon>
        <taxon>Motilibacterales</taxon>
        <taxon>Motilibacteraceae</taxon>
        <taxon>Motilibacter</taxon>
    </lineage>
</organism>
<dbReference type="RefSeq" id="WP_166280325.1">
    <property type="nucleotide sequence ID" value="NZ_JAANNP010000002.1"/>
</dbReference>
<reference evidence="1 2" key="1">
    <citation type="submission" date="2020-03" db="EMBL/GenBank/DDBJ databases">
        <title>Two novel Motilibacter sp.</title>
        <authorList>
            <person name="Liu S."/>
        </authorList>
    </citation>
    <scope>NUCLEOTIDE SEQUENCE [LARGE SCALE GENOMIC DNA]</scope>
    <source>
        <strain evidence="1 2">E257</strain>
    </source>
</reference>
<dbReference type="Proteomes" id="UP000800981">
    <property type="component" value="Unassembled WGS sequence"/>
</dbReference>
<keyword evidence="2" id="KW-1185">Reference proteome</keyword>
<evidence type="ECO:0008006" key="3">
    <source>
        <dbReference type="Google" id="ProtNLM"/>
    </source>
</evidence>